<accession>A0A0H5E343</accession>
<organism evidence="1 2">
    <name type="scientific">Estrella lausannensis</name>
    <dbReference type="NCBI Taxonomy" id="483423"/>
    <lineage>
        <taxon>Bacteria</taxon>
        <taxon>Pseudomonadati</taxon>
        <taxon>Chlamydiota</taxon>
        <taxon>Chlamydiia</taxon>
        <taxon>Parachlamydiales</taxon>
        <taxon>Candidatus Criblamydiaceae</taxon>
        <taxon>Estrella</taxon>
    </lineage>
</organism>
<dbReference type="OrthoDB" id="20917at2"/>
<dbReference type="RefSeq" id="WP_098037473.1">
    <property type="nucleotide sequence ID" value="NZ_CWGJ01000005.1"/>
</dbReference>
<name>A0A0H5E343_9BACT</name>
<dbReference type="Proteomes" id="UP000220251">
    <property type="component" value="Unassembled WGS sequence"/>
</dbReference>
<keyword evidence="2" id="KW-1185">Reference proteome</keyword>
<sequence length="260" mass="29761">MPFIRFIYLIALLTTMAPLDAALVFGPHRLSAFAEGGRVSRKRQGGTHQKGALLGYGCEYERLKNSGIYLLGRAVGDEGTLRGRTGSGFKIKSRYDSQEYFGRGGWSFCFGERDSFVVAPFAGGGYFRSENRFVDPSPIPVNMQVHFLYALGGLTFEWRKQEDLYYTFSFQGKKPFDPECVIKDDPELFEIHQLFKSKMQWDVETGFRKMWGACFGCKGALEGQLFYRHSRYGKKENFPFDFADTRQKFWGIRIGFSALF</sequence>
<evidence type="ECO:0000313" key="1">
    <source>
        <dbReference type="EMBL" id="CRX37610.1"/>
    </source>
</evidence>
<gene>
    <name evidence="1" type="ORF">ELAC_0249</name>
</gene>
<proteinExistence type="predicted"/>
<dbReference type="AlphaFoldDB" id="A0A0H5E343"/>
<reference evidence="2" key="1">
    <citation type="submission" date="2015-06" db="EMBL/GenBank/DDBJ databases">
        <authorList>
            <person name="Bertelli C."/>
        </authorList>
    </citation>
    <scope>NUCLEOTIDE SEQUENCE [LARGE SCALE GENOMIC DNA]</scope>
    <source>
        <strain evidence="2">CRIB-30</strain>
    </source>
</reference>
<protein>
    <submittedName>
        <fullName evidence="1">Putative secreted protein</fullName>
    </submittedName>
</protein>
<evidence type="ECO:0000313" key="2">
    <source>
        <dbReference type="Proteomes" id="UP000220251"/>
    </source>
</evidence>
<dbReference type="EMBL" id="CWGJ01000005">
    <property type="protein sequence ID" value="CRX37610.1"/>
    <property type="molecule type" value="Genomic_DNA"/>
</dbReference>